<sequence length="246" mass="26713">MSVTIEQGERSPEIAGATATFAAPESGEVLDAGSDVMVTVNVESFETQVQTDTPRSDSIANSSKGQHVHIIVDGGPYHANYEPGTPFNIGMLEDGAHTAVVFPSRSYHESVKNEGAMDFVNFYVGEEAGDFPLNPEEPTIIYSRPKGSYTGAGAERIMLDFYLHNVELSADGYSARYQIREKGSDEVIASTTLTEWVPSFVEGLQKGTYIVRLELLDADGNVVPGPLNTTDREIMVDPEAQEEEEA</sequence>
<dbReference type="AlphaFoldDB" id="A0A2A8CY67"/>
<evidence type="ECO:0000313" key="2">
    <source>
        <dbReference type="Proteomes" id="UP000220102"/>
    </source>
</evidence>
<evidence type="ECO:0000313" key="1">
    <source>
        <dbReference type="EMBL" id="PEN13662.1"/>
    </source>
</evidence>
<dbReference type="EMBL" id="PDEQ01000004">
    <property type="protein sequence ID" value="PEN13662.1"/>
    <property type="molecule type" value="Genomic_DNA"/>
</dbReference>
<reference evidence="1 2" key="1">
    <citation type="submission" date="2017-10" db="EMBL/GenBank/DDBJ databases">
        <title>Draft genome of Longibacter Salinarum.</title>
        <authorList>
            <person name="Goh K.M."/>
            <person name="Shamsir M.S."/>
            <person name="Lim S.W."/>
        </authorList>
    </citation>
    <scope>NUCLEOTIDE SEQUENCE [LARGE SCALE GENOMIC DNA]</scope>
    <source>
        <strain evidence="1 2">KCTC 52045</strain>
    </source>
</reference>
<dbReference type="OrthoDB" id="647046at2"/>
<evidence type="ECO:0008006" key="3">
    <source>
        <dbReference type="Google" id="ProtNLM"/>
    </source>
</evidence>
<dbReference type="Proteomes" id="UP000220102">
    <property type="component" value="Unassembled WGS sequence"/>
</dbReference>
<accession>A0A2A8CY67</accession>
<keyword evidence="2" id="KW-1185">Reference proteome</keyword>
<gene>
    <name evidence="1" type="ORF">CRI94_08740</name>
</gene>
<proteinExistence type="predicted"/>
<comment type="caution">
    <text evidence="1">The sequence shown here is derived from an EMBL/GenBank/DDBJ whole genome shotgun (WGS) entry which is preliminary data.</text>
</comment>
<organism evidence="1 2">
    <name type="scientific">Longibacter salinarum</name>
    <dbReference type="NCBI Taxonomy" id="1850348"/>
    <lineage>
        <taxon>Bacteria</taxon>
        <taxon>Pseudomonadati</taxon>
        <taxon>Rhodothermota</taxon>
        <taxon>Rhodothermia</taxon>
        <taxon>Rhodothermales</taxon>
        <taxon>Salisaetaceae</taxon>
        <taxon>Longibacter</taxon>
    </lineage>
</organism>
<name>A0A2A8CY67_9BACT</name>
<protein>
    <recommendedName>
        <fullName evidence="3">Phosphopeptide-binding protein</fullName>
    </recommendedName>
</protein>